<dbReference type="Gene3D" id="2.160.20.120">
    <property type="match status" value="2"/>
</dbReference>
<evidence type="ECO:0000259" key="1">
    <source>
        <dbReference type="Pfam" id="PF10988"/>
    </source>
</evidence>
<comment type="caution">
    <text evidence="2">The sequence shown here is derived from an EMBL/GenBank/DDBJ whole genome shotgun (WGS) entry which is preliminary data.</text>
</comment>
<dbReference type="AlphaFoldDB" id="A0A6G0WPL7"/>
<dbReference type="PANTHER" id="PTHR39200:SF1">
    <property type="entry name" value="AUTO-TRANSPORTER ADHESIN HEAD GIN DOMAIN-CONTAINING PROTEIN-RELATED"/>
    <property type="match status" value="1"/>
</dbReference>
<sequence>MADSDLTTASGWIERYFNLKTKLEHLFVYVDAVHITAESGRSSPTIIVRASSSSILDMIDVVPTPELSAVSISQKSTVGFLVGRCLVEIRVPLHELRSVTRQTSGTLVIHPNVLSRSKETPLSIRCLGSGNIYIHDEEIVAKRLRLHLSASGRVQVIAKSISVVDAVEVQNRASGQLAIVATSLFADAVVIDNSASGKALIVVKSDLHVDKTVNVTSSGSGSATLAANAFVAGDLSIATHASGSTHVAGTTLQLSTVRTLVSGSGNAILSGSGKCETHSITNTSSGSVLVYGIIANQCTAESRGRGQIKVPSLQALQISSVASGLVGPHDNPVGPPLPEYSPQPLPDPSPASFFLVGFVGSSSHNLQLDDMF</sequence>
<dbReference type="EMBL" id="VJMJ01000166">
    <property type="protein sequence ID" value="KAF0729293.1"/>
    <property type="molecule type" value="Genomic_DNA"/>
</dbReference>
<dbReference type="PANTHER" id="PTHR39200">
    <property type="entry name" value="HYPOTHETICAL EXPORTED PROTEIN"/>
    <property type="match status" value="1"/>
</dbReference>
<organism evidence="2 3">
    <name type="scientific">Aphanomyces euteiches</name>
    <dbReference type="NCBI Taxonomy" id="100861"/>
    <lineage>
        <taxon>Eukaryota</taxon>
        <taxon>Sar</taxon>
        <taxon>Stramenopiles</taxon>
        <taxon>Oomycota</taxon>
        <taxon>Saprolegniomycetes</taxon>
        <taxon>Saprolegniales</taxon>
        <taxon>Verrucalvaceae</taxon>
        <taxon>Aphanomyces</taxon>
    </lineage>
</organism>
<proteinExistence type="predicted"/>
<reference evidence="2 3" key="1">
    <citation type="submission" date="2019-07" db="EMBL/GenBank/DDBJ databases">
        <title>Genomics analysis of Aphanomyces spp. identifies a new class of oomycete effector associated with host adaptation.</title>
        <authorList>
            <person name="Gaulin E."/>
        </authorList>
    </citation>
    <scope>NUCLEOTIDE SEQUENCE [LARGE SCALE GENOMIC DNA]</scope>
    <source>
        <strain evidence="2 3">ATCC 201684</strain>
    </source>
</reference>
<dbReference type="InterPro" id="IPR021255">
    <property type="entry name" value="DUF2807"/>
</dbReference>
<feature type="domain" description="Putative auto-transporter adhesin head GIN" evidence="1">
    <location>
        <begin position="221"/>
        <end position="326"/>
    </location>
</feature>
<dbReference type="Pfam" id="PF10988">
    <property type="entry name" value="DUF2807"/>
    <property type="match status" value="1"/>
</dbReference>
<accession>A0A6G0WPL7</accession>
<keyword evidence="3" id="KW-1185">Reference proteome</keyword>
<evidence type="ECO:0000313" key="3">
    <source>
        <dbReference type="Proteomes" id="UP000481153"/>
    </source>
</evidence>
<dbReference type="VEuPathDB" id="FungiDB:AeMF1_014966"/>
<evidence type="ECO:0000313" key="2">
    <source>
        <dbReference type="EMBL" id="KAF0729293.1"/>
    </source>
</evidence>
<gene>
    <name evidence="2" type="ORF">Ae201684_013039</name>
</gene>
<name>A0A6G0WPL7_9STRA</name>
<dbReference type="Proteomes" id="UP000481153">
    <property type="component" value="Unassembled WGS sequence"/>
</dbReference>
<protein>
    <recommendedName>
        <fullName evidence="1">Putative auto-transporter adhesin head GIN domain-containing protein</fullName>
    </recommendedName>
</protein>